<keyword evidence="3" id="KW-1185">Reference proteome</keyword>
<proteinExistence type="predicted"/>
<feature type="compositionally biased region" description="Basic residues" evidence="1">
    <location>
        <begin position="37"/>
        <end position="55"/>
    </location>
</feature>
<accession>A0ABW3GA10</accession>
<sequence>MSGLSDSQLRRARLNRALLAQDHIYADTAADNAVEKRRAKNRAAKQSRRINRGRR</sequence>
<name>A0ABW3GA10_9NOCA</name>
<organism evidence="2 3">
    <name type="scientific">Williamsia deligens</name>
    <dbReference type="NCBI Taxonomy" id="321325"/>
    <lineage>
        <taxon>Bacteria</taxon>
        <taxon>Bacillati</taxon>
        <taxon>Actinomycetota</taxon>
        <taxon>Actinomycetes</taxon>
        <taxon>Mycobacteriales</taxon>
        <taxon>Nocardiaceae</taxon>
        <taxon>Williamsia</taxon>
    </lineage>
</organism>
<gene>
    <name evidence="2" type="ORF">ACFQ04_14345</name>
</gene>
<evidence type="ECO:0000256" key="1">
    <source>
        <dbReference type="SAM" id="MobiDB-lite"/>
    </source>
</evidence>
<reference evidence="3" key="1">
    <citation type="journal article" date="2019" name="Int. J. Syst. Evol. Microbiol.">
        <title>The Global Catalogue of Microorganisms (GCM) 10K type strain sequencing project: providing services to taxonomists for standard genome sequencing and annotation.</title>
        <authorList>
            <consortium name="The Broad Institute Genomics Platform"/>
            <consortium name="The Broad Institute Genome Sequencing Center for Infectious Disease"/>
            <person name="Wu L."/>
            <person name="Ma J."/>
        </authorList>
    </citation>
    <scope>NUCLEOTIDE SEQUENCE [LARGE SCALE GENOMIC DNA]</scope>
    <source>
        <strain evidence="3">CCUG 50873</strain>
    </source>
</reference>
<dbReference type="EMBL" id="JBHTIL010000002">
    <property type="protein sequence ID" value="MFD0926917.1"/>
    <property type="molecule type" value="Genomic_DNA"/>
</dbReference>
<feature type="region of interest" description="Disordered" evidence="1">
    <location>
        <begin position="32"/>
        <end position="55"/>
    </location>
</feature>
<comment type="caution">
    <text evidence="2">The sequence shown here is derived from an EMBL/GenBank/DDBJ whole genome shotgun (WGS) entry which is preliminary data.</text>
</comment>
<evidence type="ECO:0008006" key="4">
    <source>
        <dbReference type="Google" id="ProtNLM"/>
    </source>
</evidence>
<dbReference type="RefSeq" id="WP_253648604.1">
    <property type="nucleotide sequence ID" value="NZ_BAAAMO010000006.1"/>
</dbReference>
<evidence type="ECO:0000313" key="3">
    <source>
        <dbReference type="Proteomes" id="UP001597068"/>
    </source>
</evidence>
<protein>
    <recommendedName>
        <fullName evidence="4">30S ribosomal protein S20</fullName>
    </recommendedName>
</protein>
<evidence type="ECO:0000313" key="2">
    <source>
        <dbReference type="EMBL" id="MFD0926917.1"/>
    </source>
</evidence>
<dbReference type="Proteomes" id="UP001597068">
    <property type="component" value="Unassembled WGS sequence"/>
</dbReference>